<feature type="compositionally biased region" description="Basic and acidic residues" evidence="1">
    <location>
        <begin position="26"/>
        <end position="60"/>
    </location>
</feature>
<comment type="caution">
    <text evidence="2">The sequence shown here is derived from an EMBL/GenBank/DDBJ whole genome shotgun (WGS) entry which is preliminary data.</text>
</comment>
<feature type="compositionally biased region" description="Basic and acidic residues" evidence="1">
    <location>
        <begin position="94"/>
        <end position="104"/>
    </location>
</feature>
<feature type="compositionally biased region" description="Basic residues" evidence="1">
    <location>
        <begin position="61"/>
        <end position="72"/>
    </location>
</feature>
<protein>
    <submittedName>
        <fullName evidence="2">Uncharacterized protein</fullName>
    </submittedName>
</protein>
<reference evidence="2 3" key="1">
    <citation type="submission" date="2018-06" db="EMBL/GenBank/DDBJ databases">
        <title>Genome analysis of cellulolytic fungus Trichoderma lentiforme CFAM-422.</title>
        <authorList>
            <person name="Steindorff A.S."/>
            <person name="Formighieri E.F."/>
            <person name="Midorikawa G.E.O."/>
            <person name="Tamietti M.S."/>
            <person name="Ramos E.Z."/>
            <person name="Silva A.S."/>
            <person name="Bon E.P.S."/>
            <person name="Mendes T.D."/>
            <person name="Damaso M.C.T."/>
            <person name="Favaro L.C.L."/>
        </authorList>
    </citation>
    <scope>NUCLEOTIDE SEQUENCE [LARGE SCALE GENOMIC DNA]</scope>
    <source>
        <strain evidence="2 3">CFAM-422</strain>
    </source>
</reference>
<feature type="compositionally biased region" description="Basic residues" evidence="1">
    <location>
        <begin position="105"/>
        <end position="116"/>
    </location>
</feature>
<evidence type="ECO:0000313" key="2">
    <source>
        <dbReference type="EMBL" id="KAF3076221.1"/>
    </source>
</evidence>
<evidence type="ECO:0000313" key="3">
    <source>
        <dbReference type="Proteomes" id="UP000801864"/>
    </source>
</evidence>
<feature type="compositionally biased region" description="Basic and acidic residues" evidence="1">
    <location>
        <begin position="73"/>
        <end position="86"/>
    </location>
</feature>
<organism evidence="2 3">
    <name type="scientific">Trichoderma lentiforme</name>
    <dbReference type="NCBI Taxonomy" id="1567552"/>
    <lineage>
        <taxon>Eukaryota</taxon>
        <taxon>Fungi</taxon>
        <taxon>Dikarya</taxon>
        <taxon>Ascomycota</taxon>
        <taxon>Pezizomycotina</taxon>
        <taxon>Sordariomycetes</taxon>
        <taxon>Hypocreomycetidae</taxon>
        <taxon>Hypocreales</taxon>
        <taxon>Hypocreaceae</taxon>
        <taxon>Trichoderma</taxon>
    </lineage>
</organism>
<dbReference type="Proteomes" id="UP000801864">
    <property type="component" value="Unassembled WGS sequence"/>
</dbReference>
<accession>A0A9P4XLB9</accession>
<name>A0A9P4XLB9_9HYPO</name>
<feature type="compositionally biased region" description="Basic and acidic residues" evidence="1">
    <location>
        <begin position="1"/>
        <end position="16"/>
    </location>
</feature>
<dbReference type="EMBL" id="QLNT01000002">
    <property type="protein sequence ID" value="KAF3076221.1"/>
    <property type="molecule type" value="Genomic_DNA"/>
</dbReference>
<sequence length="197" mass="22740">MPRRRSSDEYSDDDIRYGTPHSPPGRRYDSTHPVEESHFREVKSTARRPGRERVVDYHDRQTRRHHNHHGGRHGQDEAMSYREVRQSGRRGRSLHNEDDAEYRRRGDHRHHRSRTRARSEHRLVEVATAALTAGVTEAIRARHDPERSRRAVTAAVSAAAMDALVSKDDDRKRGRHIVESAVGGMIVDRLANGRSRK</sequence>
<gene>
    <name evidence="2" type="ORF">CFAM422_001833</name>
</gene>
<feature type="region of interest" description="Disordered" evidence="1">
    <location>
        <begin position="1"/>
        <end position="119"/>
    </location>
</feature>
<proteinExistence type="predicted"/>
<keyword evidence="3" id="KW-1185">Reference proteome</keyword>
<evidence type="ECO:0000256" key="1">
    <source>
        <dbReference type="SAM" id="MobiDB-lite"/>
    </source>
</evidence>
<dbReference type="AlphaFoldDB" id="A0A9P4XLB9"/>